<gene>
    <name evidence="2" type="ORF">NOR_00665</name>
</gene>
<reference evidence="2 3" key="1">
    <citation type="journal article" date="2016" name="Genome Biol. Evol.">
        <title>Divergent and convergent evolution of fungal pathogenicity.</title>
        <authorList>
            <person name="Shang Y."/>
            <person name="Xiao G."/>
            <person name="Zheng P."/>
            <person name="Cen K."/>
            <person name="Zhan S."/>
            <person name="Wang C."/>
        </authorList>
    </citation>
    <scope>NUCLEOTIDE SEQUENCE [LARGE SCALE GENOMIC DNA]</scope>
    <source>
        <strain evidence="2 3">RCEF 4871</strain>
    </source>
</reference>
<evidence type="ECO:0000313" key="3">
    <source>
        <dbReference type="Proteomes" id="UP000243498"/>
    </source>
</evidence>
<evidence type="ECO:0000313" key="2">
    <source>
        <dbReference type="EMBL" id="OAA52072.1"/>
    </source>
</evidence>
<feature type="region of interest" description="Disordered" evidence="1">
    <location>
        <begin position="45"/>
        <end position="70"/>
    </location>
</feature>
<dbReference type="Proteomes" id="UP000243498">
    <property type="component" value="Unassembled WGS sequence"/>
</dbReference>
<name>A0A167KR27_METRR</name>
<protein>
    <submittedName>
        <fullName evidence="2">Uncharacterized protein</fullName>
    </submittedName>
</protein>
<dbReference type="AlphaFoldDB" id="A0A167KR27"/>
<dbReference type="EMBL" id="AZHC01000001">
    <property type="protein sequence ID" value="OAA52072.1"/>
    <property type="molecule type" value="Genomic_DNA"/>
</dbReference>
<keyword evidence="3" id="KW-1185">Reference proteome</keyword>
<evidence type="ECO:0000256" key="1">
    <source>
        <dbReference type="SAM" id="MobiDB-lite"/>
    </source>
</evidence>
<accession>A0A167KR27</accession>
<proteinExistence type="predicted"/>
<sequence length="105" mass="11897">MDIELVVDLGHMAQGRQEAEEEIKVSHRSSTLSKVQMSAARGLWLQPRFNPPPQDKPDIAKRKRRPTASTRLQVWSRCSMCQGLLPTSISAWAESSRAWQLELPT</sequence>
<organism evidence="2 3">
    <name type="scientific">Metarhizium rileyi (strain RCEF 4871)</name>
    <name type="common">Nomuraea rileyi</name>
    <dbReference type="NCBI Taxonomy" id="1649241"/>
    <lineage>
        <taxon>Eukaryota</taxon>
        <taxon>Fungi</taxon>
        <taxon>Dikarya</taxon>
        <taxon>Ascomycota</taxon>
        <taxon>Pezizomycotina</taxon>
        <taxon>Sordariomycetes</taxon>
        <taxon>Hypocreomycetidae</taxon>
        <taxon>Hypocreales</taxon>
        <taxon>Clavicipitaceae</taxon>
        <taxon>Metarhizium</taxon>
    </lineage>
</organism>
<comment type="caution">
    <text evidence="2">The sequence shown here is derived from an EMBL/GenBank/DDBJ whole genome shotgun (WGS) entry which is preliminary data.</text>
</comment>